<dbReference type="EMBL" id="JMCB01000028">
    <property type="protein sequence ID" value="KFE60857.1"/>
    <property type="molecule type" value="Genomic_DNA"/>
</dbReference>
<proteinExistence type="predicted"/>
<dbReference type="AlphaFoldDB" id="A0A085VZJ4"/>
<dbReference type="STRING" id="394096.DB31_4770"/>
<reference evidence="1 2" key="1">
    <citation type="submission" date="2014-04" db="EMBL/GenBank/DDBJ databases">
        <title>Genome assembly of Hyalangium minutum DSM 14724.</title>
        <authorList>
            <person name="Sharma G."/>
            <person name="Subramanian S."/>
        </authorList>
    </citation>
    <scope>NUCLEOTIDE SEQUENCE [LARGE SCALE GENOMIC DNA]</scope>
    <source>
        <strain evidence="1 2">DSM 14724</strain>
    </source>
</reference>
<dbReference type="OrthoDB" id="7059563at2"/>
<protein>
    <recommendedName>
        <fullName evidence="3">DUF4276 family protein</fullName>
    </recommendedName>
</protein>
<gene>
    <name evidence="1" type="ORF">DB31_4770</name>
</gene>
<dbReference type="RefSeq" id="WP_044198837.1">
    <property type="nucleotide sequence ID" value="NZ_JMCB01000028.1"/>
</dbReference>
<sequence>MKVLVIPEDPTLDQYILKPIAEALFRDLGRKARIDVLQDPHLSGVDEALSQKVLADIVTENPMVDLFLVMVDRDCNRMKNVECAAEREAEHPRRLVACLAVEEVEVWMLALHREELSGRWPEVRSDCDPKERYAEPFLREKGWLTEVGKGRKHAMRELPTRWSSLLSVCPELAELRDRLQSLLAASSS</sequence>
<evidence type="ECO:0000313" key="2">
    <source>
        <dbReference type="Proteomes" id="UP000028725"/>
    </source>
</evidence>
<evidence type="ECO:0000313" key="1">
    <source>
        <dbReference type="EMBL" id="KFE60857.1"/>
    </source>
</evidence>
<name>A0A085VZJ4_9BACT</name>
<keyword evidence="2" id="KW-1185">Reference proteome</keyword>
<organism evidence="1 2">
    <name type="scientific">Hyalangium minutum</name>
    <dbReference type="NCBI Taxonomy" id="394096"/>
    <lineage>
        <taxon>Bacteria</taxon>
        <taxon>Pseudomonadati</taxon>
        <taxon>Myxococcota</taxon>
        <taxon>Myxococcia</taxon>
        <taxon>Myxococcales</taxon>
        <taxon>Cystobacterineae</taxon>
        <taxon>Archangiaceae</taxon>
        <taxon>Hyalangium</taxon>
    </lineage>
</organism>
<accession>A0A085VZJ4</accession>
<evidence type="ECO:0008006" key="3">
    <source>
        <dbReference type="Google" id="ProtNLM"/>
    </source>
</evidence>
<dbReference type="Proteomes" id="UP000028725">
    <property type="component" value="Unassembled WGS sequence"/>
</dbReference>
<comment type="caution">
    <text evidence="1">The sequence shown here is derived from an EMBL/GenBank/DDBJ whole genome shotgun (WGS) entry which is preliminary data.</text>
</comment>